<protein>
    <submittedName>
        <fullName evidence="1">Uncharacterized protein</fullName>
    </submittedName>
</protein>
<gene>
    <name evidence="1" type="ORF">AA106556_1750</name>
</gene>
<organism evidence="1 2">
    <name type="scientific">Neokomagataea tanensis NBRC 106556</name>
    <dbReference type="NCBI Taxonomy" id="1223519"/>
    <lineage>
        <taxon>Bacteria</taxon>
        <taxon>Pseudomonadati</taxon>
        <taxon>Pseudomonadota</taxon>
        <taxon>Alphaproteobacteria</taxon>
        <taxon>Acetobacterales</taxon>
        <taxon>Acetobacteraceae</taxon>
        <taxon>Neokomagataea</taxon>
    </lineage>
</organism>
<dbReference type="RefSeq" id="WP_068173541.1">
    <property type="nucleotide sequence ID" value="NZ_BAQB01000024.1"/>
</dbReference>
<sequence>MTTSHTGAIIIRFPWERRSPLTLDGVYSVLSSYDALHHWAEFREVPGPRDEAVLQAKGSAMMQPIMAKAEQQAPFMTPQALLYDVQKRSLARALKLIARANRFKERAEDREVEDPDGPRIYEDLADSHRACIVAWEKAHILIGLWRALAVFDRVYFQAVSA</sequence>
<evidence type="ECO:0000313" key="2">
    <source>
        <dbReference type="Proteomes" id="UP001062443"/>
    </source>
</evidence>
<proteinExistence type="predicted"/>
<reference evidence="1" key="1">
    <citation type="submission" date="2013-04" db="EMBL/GenBank/DDBJ databases">
        <title>The genome sequencing project of 58 acetic acid bacteria.</title>
        <authorList>
            <person name="Okamoto-Kainuma A."/>
            <person name="Ishikawa M."/>
            <person name="Umino S."/>
            <person name="Koizumi Y."/>
            <person name="Shiwa Y."/>
            <person name="Yoshikawa H."/>
            <person name="Matsutani M."/>
            <person name="Matsushita K."/>
        </authorList>
    </citation>
    <scope>NUCLEOTIDE SEQUENCE</scope>
    <source>
        <strain evidence="1">NBRC 106556</strain>
    </source>
</reference>
<keyword evidence="2" id="KW-1185">Reference proteome</keyword>
<accession>A0ABQ0QKT0</accession>
<comment type="caution">
    <text evidence="1">The sequence shown here is derived from an EMBL/GenBank/DDBJ whole genome shotgun (WGS) entry which is preliminary data.</text>
</comment>
<name>A0ABQ0QKT0_9PROT</name>
<dbReference type="EMBL" id="BAQB01000024">
    <property type="protein sequence ID" value="GBR48287.1"/>
    <property type="molecule type" value="Genomic_DNA"/>
</dbReference>
<evidence type="ECO:0000313" key="1">
    <source>
        <dbReference type="EMBL" id="GBR48287.1"/>
    </source>
</evidence>
<dbReference type="Proteomes" id="UP001062443">
    <property type="component" value="Unassembled WGS sequence"/>
</dbReference>